<dbReference type="Pfam" id="PF00888">
    <property type="entry name" value="Cullin"/>
    <property type="match status" value="1"/>
</dbReference>
<comment type="similarity">
    <text evidence="1">Belongs to the cullin family.</text>
</comment>
<dbReference type="InterPro" id="IPR016159">
    <property type="entry name" value="Cullin_repeat-like_dom_sf"/>
</dbReference>
<keyword evidence="4" id="KW-1185">Reference proteome</keyword>
<dbReference type="Gene3D" id="1.20.1310.10">
    <property type="entry name" value="Cullin Repeats"/>
    <property type="match status" value="1"/>
</dbReference>
<evidence type="ECO:0000256" key="1">
    <source>
        <dbReference type="ARBA" id="ARBA00006019"/>
    </source>
</evidence>
<organism evidence="3 4">
    <name type="scientific">Riccia fluitans</name>
    <dbReference type="NCBI Taxonomy" id="41844"/>
    <lineage>
        <taxon>Eukaryota</taxon>
        <taxon>Viridiplantae</taxon>
        <taxon>Streptophyta</taxon>
        <taxon>Embryophyta</taxon>
        <taxon>Marchantiophyta</taxon>
        <taxon>Marchantiopsida</taxon>
        <taxon>Marchantiidae</taxon>
        <taxon>Marchantiales</taxon>
        <taxon>Ricciaceae</taxon>
        <taxon>Riccia</taxon>
    </lineage>
</organism>
<dbReference type="AlphaFoldDB" id="A0ABD1YQN2"/>
<reference evidence="3 4" key="1">
    <citation type="submission" date="2024-09" db="EMBL/GenBank/DDBJ databases">
        <title>Chromosome-scale assembly of Riccia fluitans.</title>
        <authorList>
            <person name="Paukszto L."/>
            <person name="Sawicki J."/>
            <person name="Karawczyk K."/>
            <person name="Piernik-Szablinska J."/>
            <person name="Szczecinska M."/>
            <person name="Mazdziarz M."/>
        </authorList>
    </citation>
    <scope>NUCLEOTIDE SEQUENCE [LARGE SCALE GENOMIC DNA]</scope>
    <source>
        <strain evidence="3">Rf_01</strain>
        <tissue evidence="3">Aerial parts of the thallus</tissue>
    </source>
</reference>
<name>A0ABD1YQN2_9MARC</name>
<dbReference type="PANTHER" id="PTHR11932">
    <property type="entry name" value="CULLIN"/>
    <property type="match status" value="1"/>
</dbReference>
<dbReference type="Proteomes" id="UP001605036">
    <property type="component" value="Unassembled WGS sequence"/>
</dbReference>
<dbReference type="SUPFAM" id="SSF74788">
    <property type="entry name" value="Cullin repeat-like"/>
    <property type="match status" value="1"/>
</dbReference>
<comment type="caution">
    <text evidence="3">The sequence shown here is derived from an EMBL/GenBank/DDBJ whole genome shotgun (WGS) entry which is preliminary data.</text>
</comment>
<evidence type="ECO:0000313" key="4">
    <source>
        <dbReference type="Proteomes" id="UP001605036"/>
    </source>
</evidence>
<accession>A0ABD1YQN2</accession>
<dbReference type="InterPro" id="IPR001373">
    <property type="entry name" value="Cullin_N"/>
</dbReference>
<protein>
    <recommendedName>
        <fullName evidence="2">Cullin N-terminal domain-containing protein</fullName>
    </recommendedName>
</protein>
<proteinExistence type="inferred from homology"/>
<feature type="domain" description="Cullin N-terminal" evidence="2">
    <location>
        <begin position="5"/>
        <end position="136"/>
    </location>
</feature>
<evidence type="ECO:0000259" key="2">
    <source>
        <dbReference type="Pfam" id="PF00888"/>
    </source>
</evidence>
<sequence>MCSWDQIYTETKNLVKDLIIALIDRERDEAPINRELLRSNIEIFLEIGMGSMDAYENDFEIVMLNDTACYYSRKAASWIEEESPCPEYYKLLKVQECLNREKQPVGHLHASSEEKLLQKLQHELLSKYEDQLLEKEE</sequence>
<gene>
    <name evidence="3" type="ORF">R1flu_004477</name>
</gene>
<dbReference type="InterPro" id="IPR045093">
    <property type="entry name" value="Cullin"/>
</dbReference>
<evidence type="ECO:0000313" key="3">
    <source>
        <dbReference type="EMBL" id="KAL2632998.1"/>
    </source>
</evidence>
<dbReference type="EMBL" id="JBHFFA010000003">
    <property type="protein sequence ID" value="KAL2632998.1"/>
    <property type="molecule type" value="Genomic_DNA"/>
</dbReference>